<dbReference type="InterPro" id="IPR043129">
    <property type="entry name" value="ATPase_NBD"/>
</dbReference>
<protein>
    <submittedName>
        <fullName evidence="1">Uncharacterized protein</fullName>
    </submittedName>
</protein>
<evidence type="ECO:0000313" key="2">
    <source>
        <dbReference type="Proteomes" id="UP000192505"/>
    </source>
</evidence>
<comment type="caution">
    <text evidence="1">The sequence shown here is derived from an EMBL/GenBank/DDBJ whole genome shotgun (WGS) entry which is preliminary data.</text>
</comment>
<proteinExistence type="predicted"/>
<organism evidence="1 2">
    <name type="scientific">Rhodoferax ferrireducens</name>
    <dbReference type="NCBI Taxonomy" id="192843"/>
    <lineage>
        <taxon>Bacteria</taxon>
        <taxon>Pseudomonadati</taxon>
        <taxon>Pseudomonadota</taxon>
        <taxon>Betaproteobacteria</taxon>
        <taxon>Burkholderiales</taxon>
        <taxon>Comamonadaceae</taxon>
        <taxon>Rhodoferax</taxon>
    </lineage>
</organism>
<dbReference type="Gene3D" id="3.30.420.380">
    <property type="match status" value="1"/>
</dbReference>
<reference evidence="1 2" key="1">
    <citation type="submission" date="2017-01" db="EMBL/GenBank/DDBJ databases">
        <title>Novel large sulfur bacteria in the metagenomes of groundwater-fed chemosynthetic microbial mats in the Lake Huron basin.</title>
        <authorList>
            <person name="Sharrar A.M."/>
            <person name="Flood B.E."/>
            <person name="Bailey J.V."/>
            <person name="Jones D.S."/>
            <person name="Biddanda B."/>
            <person name="Ruberg S.A."/>
            <person name="Marcus D.N."/>
            <person name="Dick G.J."/>
        </authorList>
    </citation>
    <scope>NUCLEOTIDE SEQUENCE [LARGE SCALE GENOMIC DNA]</scope>
    <source>
        <strain evidence="1">A7</strain>
    </source>
</reference>
<accession>A0A1W9KQ80</accession>
<sequence>MRWLWQRRVSTNQWVLSWSGQVLAFVHAKPLDDGTFEVLAMGVERQGLGEGSSARQRLQALGLKGADAIVMLRSEQYQLLQIDTPNVPVEELRAAARYQVREMLQTHVDDVTIDVMRVGDGQQQGAGAGHSFVVAATNTVVAEAMQVAAQMDCRVSVIDIQETAQRNLQTAVAERDGSPERASAALVLVEGQQALLTISANEELFYTRRFDVPDGFLTGTWGQGVAVDAPIDGFTPVQEYVPAYGAGDISLDSDFLGAALPATASHNTDLADDDRSLRLVLEVQRSLDVWDRTWSSLPLAGIRVYAGERSAELATWLTLQLGQTVVPLDVKPVFDGLDAFSAADLAVCLPLLGVLLRMEGSSL</sequence>
<dbReference type="EMBL" id="MTEI01000018">
    <property type="protein sequence ID" value="OQW86354.1"/>
    <property type="molecule type" value="Genomic_DNA"/>
</dbReference>
<dbReference type="Proteomes" id="UP000192505">
    <property type="component" value="Unassembled WGS sequence"/>
</dbReference>
<dbReference type="SUPFAM" id="SSF53067">
    <property type="entry name" value="Actin-like ATPase domain"/>
    <property type="match status" value="1"/>
</dbReference>
<name>A0A1W9KQ80_9BURK</name>
<evidence type="ECO:0000313" key="1">
    <source>
        <dbReference type="EMBL" id="OQW86354.1"/>
    </source>
</evidence>
<gene>
    <name evidence="1" type="ORF">BWK72_17855</name>
</gene>
<dbReference type="AlphaFoldDB" id="A0A1W9KQ80"/>